<dbReference type="PANTHER" id="PTHR11783">
    <property type="entry name" value="SULFOTRANSFERASE SULT"/>
    <property type="match status" value="1"/>
</dbReference>
<evidence type="ECO:0000256" key="3">
    <source>
        <dbReference type="RuleBase" id="RU361155"/>
    </source>
</evidence>
<dbReference type="InterPro" id="IPR000863">
    <property type="entry name" value="Sulfotransferase_dom"/>
</dbReference>
<dbReference type="AlphaFoldDB" id="A0A5A7PGI3"/>
<evidence type="ECO:0000313" key="5">
    <source>
        <dbReference type="EMBL" id="GER31880.1"/>
    </source>
</evidence>
<dbReference type="Proteomes" id="UP000325081">
    <property type="component" value="Unassembled WGS sequence"/>
</dbReference>
<evidence type="ECO:0000313" key="6">
    <source>
        <dbReference type="Proteomes" id="UP000325081"/>
    </source>
</evidence>
<accession>A0A5A7PGI3</accession>
<dbReference type="Gene3D" id="3.40.50.300">
    <property type="entry name" value="P-loop containing nucleotide triphosphate hydrolases"/>
    <property type="match status" value="1"/>
</dbReference>
<dbReference type="Pfam" id="PF00685">
    <property type="entry name" value="Sulfotransfer_1"/>
    <property type="match status" value="1"/>
</dbReference>
<dbReference type="OrthoDB" id="205623at2759"/>
<dbReference type="GO" id="GO:0008146">
    <property type="term" value="F:sulfotransferase activity"/>
    <property type="evidence" value="ECO:0007669"/>
    <property type="project" value="InterPro"/>
</dbReference>
<evidence type="ECO:0000256" key="2">
    <source>
        <dbReference type="ARBA" id="ARBA00022679"/>
    </source>
</evidence>
<protein>
    <recommendedName>
        <fullName evidence="3">Sulfotransferase</fullName>
        <ecNumber evidence="3">2.8.2.-</ecNumber>
    </recommendedName>
</protein>
<evidence type="ECO:0000259" key="4">
    <source>
        <dbReference type="Pfam" id="PF00685"/>
    </source>
</evidence>
<dbReference type="EC" id="2.8.2.-" evidence="3"/>
<reference evidence="6" key="1">
    <citation type="journal article" date="2019" name="Curr. Biol.">
        <title>Genome Sequence of Striga asiatica Provides Insight into the Evolution of Plant Parasitism.</title>
        <authorList>
            <person name="Yoshida S."/>
            <person name="Kim S."/>
            <person name="Wafula E.K."/>
            <person name="Tanskanen J."/>
            <person name="Kim Y.M."/>
            <person name="Honaas L."/>
            <person name="Yang Z."/>
            <person name="Spallek T."/>
            <person name="Conn C.E."/>
            <person name="Ichihashi Y."/>
            <person name="Cheong K."/>
            <person name="Cui S."/>
            <person name="Der J.P."/>
            <person name="Gundlach H."/>
            <person name="Jiao Y."/>
            <person name="Hori C."/>
            <person name="Ishida J.K."/>
            <person name="Kasahara H."/>
            <person name="Kiba T."/>
            <person name="Kim M.S."/>
            <person name="Koo N."/>
            <person name="Laohavisit A."/>
            <person name="Lee Y.H."/>
            <person name="Lumba S."/>
            <person name="McCourt P."/>
            <person name="Mortimer J.C."/>
            <person name="Mutuku J.M."/>
            <person name="Nomura T."/>
            <person name="Sasaki-Sekimoto Y."/>
            <person name="Seto Y."/>
            <person name="Wang Y."/>
            <person name="Wakatake T."/>
            <person name="Sakakibara H."/>
            <person name="Demura T."/>
            <person name="Yamaguchi S."/>
            <person name="Yoneyama K."/>
            <person name="Manabe R.I."/>
            <person name="Nelson D.C."/>
            <person name="Schulman A.H."/>
            <person name="Timko M.P."/>
            <person name="dePamphilis C.W."/>
            <person name="Choi D."/>
            <person name="Shirasu K."/>
        </authorList>
    </citation>
    <scope>NUCLEOTIDE SEQUENCE [LARGE SCALE GENOMIC DNA]</scope>
    <source>
        <strain evidence="6">cv. UVA1</strain>
    </source>
</reference>
<proteinExistence type="inferred from homology"/>
<keyword evidence="6" id="KW-1185">Reference proteome</keyword>
<comment type="similarity">
    <text evidence="1 3">Belongs to the sulfotransferase 1 family.</text>
</comment>
<dbReference type="SUPFAM" id="SSF52540">
    <property type="entry name" value="P-loop containing nucleoside triphosphate hydrolases"/>
    <property type="match status" value="1"/>
</dbReference>
<organism evidence="5 6">
    <name type="scientific">Striga asiatica</name>
    <name type="common">Asiatic witchweed</name>
    <name type="synonym">Buchnera asiatica</name>
    <dbReference type="NCBI Taxonomy" id="4170"/>
    <lineage>
        <taxon>Eukaryota</taxon>
        <taxon>Viridiplantae</taxon>
        <taxon>Streptophyta</taxon>
        <taxon>Embryophyta</taxon>
        <taxon>Tracheophyta</taxon>
        <taxon>Spermatophyta</taxon>
        <taxon>Magnoliopsida</taxon>
        <taxon>eudicotyledons</taxon>
        <taxon>Gunneridae</taxon>
        <taxon>Pentapetalae</taxon>
        <taxon>asterids</taxon>
        <taxon>lamiids</taxon>
        <taxon>Lamiales</taxon>
        <taxon>Orobanchaceae</taxon>
        <taxon>Buchnereae</taxon>
        <taxon>Striga</taxon>
    </lineage>
</organism>
<comment type="caution">
    <text evidence="5">The sequence shown here is derived from an EMBL/GenBank/DDBJ whole genome shotgun (WGS) entry which is preliminary data.</text>
</comment>
<evidence type="ECO:0000256" key="1">
    <source>
        <dbReference type="ARBA" id="ARBA00005771"/>
    </source>
</evidence>
<feature type="domain" description="Sulfotransferase" evidence="4">
    <location>
        <begin position="66"/>
        <end position="327"/>
    </location>
</feature>
<keyword evidence="2 3" id="KW-0808">Transferase</keyword>
<dbReference type="InterPro" id="IPR027417">
    <property type="entry name" value="P-loop_NTPase"/>
</dbReference>
<sequence>MPSEIIPPEYLQEEETLTPETRNTISKLPKEKGWLVAHLYLYEGFWYPARYLQGVVACQTHFRPLPTDILLVTTPKSGTTWLKALVFTLANRATHPPFPSNHNHPLSSASPHQLVPFLEISLFVNGRAPDSSFYPSHQRRILATHMPFSSLPYASNGGKVIYLCRDPKDVFVSLWHFTNALKPEGSAPTPVQDVLHMFCRGVSIFGPFWDHVLGYWYKSRDAPDKFLFLRYEELKESPGPVLRRLAAFLGCPFTHEEEASGVVENILEMCSFGRLSGLQVNRTGKLSSGEENRAFFRRGVVGDWENYLGPEMAHRIDCITEEKFRASGLLM</sequence>
<gene>
    <name evidence="5" type="ORF">STAS_07915</name>
</gene>
<name>A0A5A7PGI3_STRAF</name>
<dbReference type="EMBL" id="BKCP01004516">
    <property type="protein sequence ID" value="GER31880.1"/>
    <property type="molecule type" value="Genomic_DNA"/>
</dbReference>